<name>A0A852X985_9MICO</name>
<dbReference type="GO" id="GO:0019521">
    <property type="term" value="P:D-gluconate metabolic process"/>
    <property type="evidence" value="ECO:0007669"/>
    <property type="project" value="UniProtKB-KW"/>
</dbReference>
<dbReference type="EC" id="2.7.1.12" evidence="3 10"/>
<dbReference type="GO" id="GO:0046316">
    <property type="term" value="F:gluconokinase activity"/>
    <property type="evidence" value="ECO:0007669"/>
    <property type="project" value="UniProtKB-EC"/>
</dbReference>
<evidence type="ECO:0000256" key="4">
    <source>
        <dbReference type="ARBA" id="ARBA00022679"/>
    </source>
</evidence>
<dbReference type="InterPro" id="IPR006001">
    <property type="entry name" value="Therm_gnt_kin"/>
</dbReference>
<comment type="similarity">
    <text evidence="2 10">Belongs to the gluconokinase GntK/GntV family.</text>
</comment>
<evidence type="ECO:0000256" key="5">
    <source>
        <dbReference type="ARBA" id="ARBA00022741"/>
    </source>
</evidence>
<keyword evidence="7 10" id="KW-0067">ATP-binding</keyword>
<keyword evidence="8" id="KW-0311">Gluconate utilization</keyword>
<keyword evidence="5 10" id="KW-0547">Nucleotide-binding</keyword>
<dbReference type="SUPFAM" id="SSF52540">
    <property type="entry name" value="P-loop containing nucleoside triphosphate hydrolases"/>
    <property type="match status" value="1"/>
</dbReference>
<proteinExistence type="inferred from homology"/>
<comment type="pathway">
    <text evidence="1">Carbohydrate acid metabolism.</text>
</comment>
<comment type="catalytic activity">
    <reaction evidence="9 10">
        <text>D-gluconate + ATP = 6-phospho-D-gluconate + ADP + H(+)</text>
        <dbReference type="Rhea" id="RHEA:19433"/>
        <dbReference type="ChEBI" id="CHEBI:15378"/>
        <dbReference type="ChEBI" id="CHEBI:18391"/>
        <dbReference type="ChEBI" id="CHEBI:30616"/>
        <dbReference type="ChEBI" id="CHEBI:58759"/>
        <dbReference type="ChEBI" id="CHEBI:456216"/>
        <dbReference type="EC" id="2.7.1.12"/>
    </reaction>
</comment>
<accession>A0A852X985</accession>
<keyword evidence="4 10" id="KW-0808">Transferase</keyword>
<dbReference type="GO" id="GO:0005737">
    <property type="term" value="C:cytoplasm"/>
    <property type="evidence" value="ECO:0007669"/>
    <property type="project" value="TreeGrafter"/>
</dbReference>
<dbReference type="Proteomes" id="UP000592181">
    <property type="component" value="Unassembled WGS sequence"/>
</dbReference>
<dbReference type="Pfam" id="PF01202">
    <property type="entry name" value="SKI"/>
    <property type="match status" value="1"/>
</dbReference>
<evidence type="ECO:0000313" key="12">
    <source>
        <dbReference type="Proteomes" id="UP000592181"/>
    </source>
</evidence>
<dbReference type="GO" id="GO:0005524">
    <property type="term" value="F:ATP binding"/>
    <property type="evidence" value="ECO:0007669"/>
    <property type="project" value="UniProtKB-KW"/>
</dbReference>
<dbReference type="InterPro" id="IPR031322">
    <property type="entry name" value="Shikimate/glucono_kinase"/>
</dbReference>
<keyword evidence="6 10" id="KW-0418">Kinase</keyword>
<evidence type="ECO:0000256" key="2">
    <source>
        <dbReference type="ARBA" id="ARBA00008420"/>
    </source>
</evidence>
<evidence type="ECO:0000256" key="8">
    <source>
        <dbReference type="ARBA" id="ARBA00023064"/>
    </source>
</evidence>
<evidence type="ECO:0000256" key="9">
    <source>
        <dbReference type="ARBA" id="ARBA00048090"/>
    </source>
</evidence>
<evidence type="ECO:0000256" key="6">
    <source>
        <dbReference type="ARBA" id="ARBA00022777"/>
    </source>
</evidence>
<evidence type="ECO:0000256" key="3">
    <source>
        <dbReference type="ARBA" id="ARBA00012054"/>
    </source>
</evidence>
<keyword evidence="12" id="KW-1185">Reference proteome</keyword>
<dbReference type="CDD" id="cd02021">
    <property type="entry name" value="GntK"/>
    <property type="match status" value="1"/>
</dbReference>
<evidence type="ECO:0000256" key="10">
    <source>
        <dbReference type="RuleBase" id="RU363066"/>
    </source>
</evidence>
<dbReference type="InterPro" id="IPR027417">
    <property type="entry name" value="P-loop_NTPase"/>
</dbReference>
<sequence length="171" mass="18661">MSQRSSRQIVVMGVSGTGKTVLGRALAEALECDFVEGDAHHPPANIAKMSAGHPLDDDDRRPWLEELGSNLGRYRANGVGVVLACSSLKRSYRDILRGDGPMDATCFVHIDLPFEVLEARMKARDHFMPASLLQSQFDTLEALQDDECAIIVNDDDPVAELVDGVVVRLAD</sequence>
<reference evidence="11 12" key="1">
    <citation type="submission" date="2020-07" db="EMBL/GenBank/DDBJ databases">
        <title>Sequencing the genomes of 1000 actinobacteria strains.</title>
        <authorList>
            <person name="Klenk H.-P."/>
        </authorList>
    </citation>
    <scope>NUCLEOTIDE SEQUENCE [LARGE SCALE GENOMIC DNA]</scope>
    <source>
        <strain evidence="11 12">DSM 24723</strain>
    </source>
</reference>
<dbReference type="RefSeq" id="WP_246313406.1">
    <property type="nucleotide sequence ID" value="NZ_JACBZX010000001.1"/>
</dbReference>
<evidence type="ECO:0000256" key="1">
    <source>
        <dbReference type="ARBA" id="ARBA00004761"/>
    </source>
</evidence>
<evidence type="ECO:0000256" key="7">
    <source>
        <dbReference type="ARBA" id="ARBA00022840"/>
    </source>
</evidence>
<protein>
    <recommendedName>
        <fullName evidence="3 10">Gluconokinase</fullName>
        <ecNumber evidence="3 10">2.7.1.12</ecNumber>
    </recommendedName>
</protein>
<gene>
    <name evidence="11" type="ORF">BJY28_002529</name>
</gene>
<comment type="caution">
    <text evidence="11">The sequence shown here is derived from an EMBL/GenBank/DDBJ whole genome shotgun (WGS) entry which is preliminary data.</text>
</comment>
<dbReference type="FunFam" id="3.40.50.300:FF:000522">
    <property type="entry name" value="Gluconokinase"/>
    <property type="match status" value="1"/>
</dbReference>
<dbReference type="PANTHER" id="PTHR43442">
    <property type="entry name" value="GLUCONOKINASE-RELATED"/>
    <property type="match status" value="1"/>
</dbReference>
<organism evidence="11 12">
    <name type="scientific">Janibacter alkaliphilus</name>
    <dbReference type="NCBI Taxonomy" id="1069963"/>
    <lineage>
        <taxon>Bacteria</taxon>
        <taxon>Bacillati</taxon>
        <taxon>Actinomycetota</taxon>
        <taxon>Actinomycetes</taxon>
        <taxon>Micrococcales</taxon>
        <taxon>Intrasporangiaceae</taxon>
        <taxon>Janibacter</taxon>
    </lineage>
</organism>
<dbReference type="PANTHER" id="PTHR43442:SF3">
    <property type="entry name" value="GLUCONOKINASE-RELATED"/>
    <property type="match status" value="1"/>
</dbReference>
<dbReference type="Gene3D" id="3.40.50.300">
    <property type="entry name" value="P-loop containing nucleotide triphosphate hydrolases"/>
    <property type="match status" value="1"/>
</dbReference>
<evidence type="ECO:0000313" key="11">
    <source>
        <dbReference type="EMBL" id="NYG38060.1"/>
    </source>
</evidence>
<dbReference type="EMBL" id="JACBZX010000001">
    <property type="protein sequence ID" value="NYG38060.1"/>
    <property type="molecule type" value="Genomic_DNA"/>
</dbReference>
<dbReference type="AlphaFoldDB" id="A0A852X985"/>
<dbReference type="NCBIfam" id="TIGR01313">
    <property type="entry name" value="therm_gnt_kin"/>
    <property type="match status" value="1"/>
</dbReference>